<dbReference type="InterPro" id="IPR050490">
    <property type="entry name" value="Bact_solute-bd_prot1"/>
</dbReference>
<keyword evidence="3" id="KW-0813">Transport</keyword>
<evidence type="ECO:0000256" key="2">
    <source>
        <dbReference type="ARBA" id="ARBA00008520"/>
    </source>
</evidence>
<evidence type="ECO:0000256" key="1">
    <source>
        <dbReference type="ARBA" id="ARBA00004196"/>
    </source>
</evidence>
<dbReference type="PANTHER" id="PTHR43649">
    <property type="entry name" value="ARABINOSE-BINDING PROTEIN-RELATED"/>
    <property type="match status" value="1"/>
</dbReference>
<accession>A0ABS4KAB7</accession>
<evidence type="ECO:0000313" key="8">
    <source>
        <dbReference type="EMBL" id="MBP2024216.1"/>
    </source>
</evidence>
<dbReference type="PROSITE" id="PS51257">
    <property type="entry name" value="PROKAR_LIPOPROTEIN"/>
    <property type="match status" value="1"/>
</dbReference>
<keyword evidence="4 7" id="KW-0732">Signal</keyword>
<dbReference type="PROSITE" id="PS01037">
    <property type="entry name" value="SBP_BACTERIAL_1"/>
    <property type="match status" value="1"/>
</dbReference>
<proteinExistence type="inferred from homology"/>
<evidence type="ECO:0000256" key="7">
    <source>
        <dbReference type="SAM" id="SignalP"/>
    </source>
</evidence>
<dbReference type="EMBL" id="JAGGLL010000054">
    <property type="protein sequence ID" value="MBP2024216.1"/>
    <property type="molecule type" value="Genomic_DNA"/>
</dbReference>
<gene>
    <name evidence="8" type="ORF">J2Z44_004071</name>
</gene>
<comment type="subcellular location">
    <subcellularLocation>
        <location evidence="1">Cell envelope</location>
    </subcellularLocation>
</comment>
<comment type="similarity">
    <text evidence="2">Belongs to the bacterial solute-binding protein 1 family.</text>
</comment>
<dbReference type="Gene3D" id="3.40.190.10">
    <property type="entry name" value="Periplasmic binding protein-like II"/>
    <property type="match status" value="2"/>
</dbReference>
<protein>
    <submittedName>
        <fullName evidence="8">Multiple sugar transport system substrate-binding protein</fullName>
    </submittedName>
</protein>
<keyword evidence="6" id="KW-0175">Coiled coil</keyword>
<evidence type="ECO:0000256" key="6">
    <source>
        <dbReference type="SAM" id="Coils"/>
    </source>
</evidence>
<dbReference type="InterPro" id="IPR006059">
    <property type="entry name" value="SBP"/>
</dbReference>
<name>A0ABS4KAB7_9CLOT</name>
<sequence>MKKRLLSVLLAGVMASSLVACGTKPAESKAPAIATEIKENVEINFWHSMKGVNEEALTKITKDFQDKNPKIKVNLVYQGGYTELFEKLMGAAKSNTLPTMTQIYNNRLSWYIDKGLAENLNPYMEDKNVGLTKEDKEDIPKMFLDDGIFGDGNYSFPLNKSEMVLYYNEDMLKEKGVAVPKTWDELKQATGKLTIDSNSDGNPEVYGLALENNISTDFSIFVQQAGGEIIDEKADKINFNTPETKDAVEFISSMIKGKTATLAGEDKNANNTLIKGKAAMCIASTSAIPYLEQGMKSKWFAAPLPTYKKDVQLYYGTNVAMFNTSTPEQKLAAWLYTKFLTNTENTSYFSMQTGYMPVRKSASESETYKAFLKEHPVKEIPLKTLDKGYIGARQVGTIPALNELGKELEQVFQNKKTVEDALKAAQEKGEKAMQEARSN</sequence>
<reference evidence="8 9" key="1">
    <citation type="submission" date="2021-03" db="EMBL/GenBank/DDBJ databases">
        <title>Genomic Encyclopedia of Type Strains, Phase IV (KMG-IV): sequencing the most valuable type-strain genomes for metagenomic binning, comparative biology and taxonomic classification.</title>
        <authorList>
            <person name="Goeker M."/>
        </authorList>
    </citation>
    <scope>NUCLEOTIDE SEQUENCE [LARGE SCALE GENOMIC DNA]</scope>
    <source>
        <strain evidence="8 9">DSM 28650</strain>
    </source>
</reference>
<keyword evidence="9" id="KW-1185">Reference proteome</keyword>
<feature type="coiled-coil region" evidence="6">
    <location>
        <begin position="401"/>
        <end position="435"/>
    </location>
</feature>
<feature type="chain" id="PRO_5046897713" evidence="7">
    <location>
        <begin position="21"/>
        <end position="439"/>
    </location>
</feature>
<organism evidence="8 9">
    <name type="scientific">Clostridium punense</name>
    <dbReference type="NCBI Taxonomy" id="1054297"/>
    <lineage>
        <taxon>Bacteria</taxon>
        <taxon>Bacillati</taxon>
        <taxon>Bacillota</taxon>
        <taxon>Clostridia</taxon>
        <taxon>Eubacteriales</taxon>
        <taxon>Clostridiaceae</taxon>
        <taxon>Clostridium</taxon>
    </lineage>
</organism>
<comment type="caution">
    <text evidence="8">The sequence shown here is derived from an EMBL/GenBank/DDBJ whole genome shotgun (WGS) entry which is preliminary data.</text>
</comment>
<dbReference type="CDD" id="cd14748">
    <property type="entry name" value="PBP2_UgpB"/>
    <property type="match status" value="1"/>
</dbReference>
<keyword evidence="8" id="KW-0762">Sugar transport</keyword>
<feature type="signal peptide" evidence="7">
    <location>
        <begin position="1"/>
        <end position="20"/>
    </location>
</feature>
<dbReference type="SUPFAM" id="SSF53850">
    <property type="entry name" value="Periplasmic binding protein-like II"/>
    <property type="match status" value="1"/>
</dbReference>
<dbReference type="PANTHER" id="PTHR43649:SF31">
    <property type="entry name" value="SN-GLYCEROL-3-PHOSPHATE-BINDING PERIPLASMIC PROTEIN UGPB"/>
    <property type="match status" value="1"/>
</dbReference>
<dbReference type="RefSeq" id="WP_021281796.1">
    <property type="nucleotide sequence ID" value="NZ_JAGGLL010000054.1"/>
</dbReference>
<evidence type="ECO:0000256" key="5">
    <source>
        <dbReference type="ARBA" id="ARBA00022764"/>
    </source>
</evidence>
<keyword evidence="5" id="KW-0574">Periplasm</keyword>
<dbReference type="InterPro" id="IPR006061">
    <property type="entry name" value="SBP_1_CS"/>
</dbReference>
<dbReference type="Pfam" id="PF13416">
    <property type="entry name" value="SBP_bac_8"/>
    <property type="match status" value="1"/>
</dbReference>
<dbReference type="Proteomes" id="UP001519308">
    <property type="component" value="Unassembled WGS sequence"/>
</dbReference>
<evidence type="ECO:0000256" key="3">
    <source>
        <dbReference type="ARBA" id="ARBA00022448"/>
    </source>
</evidence>
<evidence type="ECO:0000256" key="4">
    <source>
        <dbReference type="ARBA" id="ARBA00022729"/>
    </source>
</evidence>
<evidence type="ECO:0000313" key="9">
    <source>
        <dbReference type="Proteomes" id="UP001519308"/>
    </source>
</evidence>